<feature type="chain" id="PRO_5040838355" evidence="1">
    <location>
        <begin position="24"/>
        <end position="113"/>
    </location>
</feature>
<dbReference type="SUPFAM" id="SSF51445">
    <property type="entry name" value="(Trans)glycosidases"/>
    <property type="match status" value="1"/>
</dbReference>
<dbReference type="InterPro" id="IPR017853">
    <property type="entry name" value="GH"/>
</dbReference>
<dbReference type="EMBL" id="BSXW01012417">
    <property type="protein sequence ID" value="GMF64505.1"/>
    <property type="molecule type" value="Genomic_DNA"/>
</dbReference>
<accession>A0A9W7D788</accession>
<evidence type="ECO:0000256" key="1">
    <source>
        <dbReference type="SAM" id="SignalP"/>
    </source>
</evidence>
<keyword evidence="3" id="KW-1185">Reference proteome</keyword>
<dbReference type="AlphaFoldDB" id="A0A9W7D788"/>
<name>A0A9W7D788_9STRA</name>
<organism evidence="2 3">
    <name type="scientific">Phytophthora lilii</name>
    <dbReference type="NCBI Taxonomy" id="2077276"/>
    <lineage>
        <taxon>Eukaryota</taxon>
        <taxon>Sar</taxon>
        <taxon>Stramenopiles</taxon>
        <taxon>Oomycota</taxon>
        <taxon>Peronosporomycetes</taxon>
        <taxon>Peronosporales</taxon>
        <taxon>Peronosporaceae</taxon>
        <taxon>Phytophthora</taxon>
    </lineage>
</organism>
<evidence type="ECO:0000313" key="3">
    <source>
        <dbReference type="Proteomes" id="UP001165083"/>
    </source>
</evidence>
<sequence length="113" mass="12745">MRLLQLLAASATACLAAFSQVSGIKPAHCFDDKFLYGITVEAQELAPALDGWGDFFQNEEIKSTADADVIALRLEVAWSRVMRWDSNKNRMQPNADGITMYHRLLDDMIMHRV</sequence>
<feature type="signal peptide" evidence="1">
    <location>
        <begin position="1"/>
        <end position="23"/>
    </location>
</feature>
<proteinExistence type="predicted"/>
<gene>
    <name evidence="2" type="ORF">Plil01_001729800</name>
</gene>
<protein>
    <submittedName>
        <fullName evidence="2">Unnamed protein product</fullName>
    </submittedName>
</protein>
<dbReference type="Proteomes" id="UP001165083">
    <property type="component" value="Unassembled WGS sequence"/>
</dbReference>
<evidence type="ECO:0000313" key="2">
    <source>
        <dbReference type="EMBL" id="GMF64505.1"/>
    </source>
</evidence>
<comment type="caution">
    <text evidence="2">The sequence shown here is derived from an EMBL/GenBank/DDBJ whole genome shotgun (WGS) entry which is preliminary data.</text>
</comment>
<keyword evidence="1" id="KW-0732">Signal</keyword>
<reference evidence="2" key="1">
    <citation type="submission" date="2023-04" db="EMBL/GenBank/DDBJ databases">
        <title>Phytophthora lilii NBRC 32176.</title>
        <authorList>
            <person name="Ichikawa N."/>
            <person name="Sato H."/>
            <person name="Tonouchi N."/>
        </authorList>
    </citation>
    <scope>NUCLEOTIDE SEQUENCE</scope>
    <source>
        <strain evidence="2">NBRC 32176</strain>
    </source>
</reference>